<dbReference type="Proteomes" id="UP000232722">
    <property type="component" value="Unassembled WGS sequence"/>
</dbReference>
<feature type="compositionally biased region" description="Polar residues" evidence="1">
    <location>
        <begin position="26"/>
        <end position="40"/>
    </location>
</feature>
<reference evidence="2 3" key="2">
    <citation type="submission" date="2017-09" db="EMBL/GenBank/DDBJ databases">
        <title>Extensive intraspecific genome diversity in a model arbuscular mycorrhizal fungus.</title>
        <authorList>
            <person name="Chen E.C."/>
            <person name="Morin E."/>
            <person name="Beaudet D."/>
            <person name="Noel J."/>
            <person name="Ndikumana S."/>
            <person name="Charron P."/>
            <person name="St-Onge C."/>
            <person name="Giorgi J."/>
            <person name="Grigoriev I.V."/>
            <person name="Roux C."/>
            <person name="Martin F.M."/>
            <person name="Corradi N."/>
        </authorList>
    </citation>
    <scope>NUCLEOTIDE SEQUENCE [LARGE SCALE GENOMIC DNA]</scope>
    <source>
        <strain evidence="2 3">A5</strain>
    </source>
</reference>
<dbReference type="AlphaFoldDB" id="A0A2N0PAY9"/>
<protein>
    <submittedName>
        <fullName evidence="2">Uncharacterized protein</fullName>
    </submittedName>
</protein>
<comment type="caution">
    <text evidence="2">The sequence shown here is derived from an EMBL/GenBank/DDBJ whole genome shotgun (WGS) entry which is preliminary data.</text>
</comment>
<dbReference type="EMBL" id="LLXJ01001085">
    <property type="protein sequence ID" value="PKC03993.1"/>
    <property type="molecule type" value="Genomic_DNA"/>
</dbReference>
<evidence type="ECO:0000256" key="1">
    <source>
        <dbReference type="SAM" id="MobiDB-lite"/>
    </source>
</evidence>
<accession>A0A2N0PAY9</accession>
<feature type="region of interest" description="Disordered" evidence="1">
    <location>
        <begin position="26"/>
        <end position="48"/>
    </location>
</feature>
<name>A0A2N0PAY9_9GLOM</name>
<reference evidence="2 3" key="1">
    <citation type="submission" date="2016-04" db="EMBL/GenBank/DDBJ databases">
        <title>Genome analyses suggest a sexual origin of heterokaryosis in a supposedly ancient asexual fungus.</title>
        <authorList>
            <person name="Ropars J."/>
            <person name="Sedzielewska K."/>
            <person name="Noel J."/>
            <person name="Charron P."/>
            <person name="Farinelli L."/>
            <person name="Marton T."/>
            <person name="Kruger M."/>
            <person name="Pelin A."/>
            <person name="Brachmann A."/>
            <person name="Corradi N."/>
        </authorList>
    </citation>
    <scope>NUCLEOTIDE SEQUENCE [LARGE SCALE GENOMIC DNA]</scope>
    <source>
        <strain evidence="2 3">A5</strain>
    </source>
</reference>
<dbReference type="VEuPathDB" id="FungiDB:RhiirA1_419711"/>
<organism evidence="2 3">
    <name type="scientific">Rhizophagus irregularis</name>
    <dbReference type="NCBI Taxonomy" id="588596"/>
    <lineage>
        <taxon>Eukaryota</taxon>
        <taxon>Fungi</taxon>
        <taxon>Fungi incertae sedis</taxon>
        <taxon>Mucoromycota</taxon>
        <taxon>Glomeromycotina</taxon>
        <taxon>Glomeromycetes</taxon>
        <taxon>Glomerales</taxon>
        <taxon>Glomeraceae</taxon>
        <taxon>Rhizophagus</taxon>
    </lineage>
</organism>
<evidence type="ECO:0000313" key="2">
    <source>
        <dbReference type="EMBL" id="PKC03993.1"/>
    </source>
</evidence>
<sequence length="94" mass="10650">MVVVVESLAVHKVPELSKKRWGYVNVPSSNTNSEESNIDNIDQEDSITSEQKKKMKRWGFVAPIVGIPKNFPIFDSNPSPIKRSYVEFIEDIGN</sequence>
<dbReference type="VEuPathDB" id="FungiDB:RhiirFUN_018384"/>
<evidence type="ECO:0000313" key="3">
    <source>
        <dbReference type="Proteomes" id="UP000232722"/>
    </source>
</evidence>
<dbReference type="VEuPathDB" id="FungiDB:FUN_000979"/>
<proteinExistence type="predicted"/>
<gene>
    <name evidence="2" type="ORF">RhiirA5_503074</name>
</gene>